<protein>
    <submittedName>
        <fullName evidence="1">Uncharacterized protein</fullName>
    </submittedName>
</protein>
<sequence length="115" mass="13725">MVHTHINNHFVDFNHVYSFNRIVACEFPYCSSVSCSDYKNFFNVWINGHGYMCYHFMIYELILFSEHNISVYNQHFPKLRSLENINFLKIALHAFNLFVHPDGESYIFSVLFCKP</sequence>
<organism evidence="1">
    <name type="scientific">bioreactor metagenome</name>
    <dbReference type="NCBI Taxonomy" id="1076179"/>
    <lineage>
        <taxon>unclassified sequences</taxon>
        <taxon>metagenomes</taxon>
        <taxon>ecological metagenomes</taxon>
    </lineage>
</organism>
<name>A0A645JEQ1_9ZZZZ</name>
<gene>
    <name evidence="1" type="ORF">SDC9_209298</name>
</gene>
<accession>A0A645JEQ1</accession>
<dbReference type="AlphaFoldDB" id="A0A645JEQ1"/>
<evidence type="ECO:0000313" key="1">
    <source>
        <dbReference type="EMBL" id="MPN61560.1"/>
    </source>
</evidence>
<reference evidence="1" key="1">
    <citation type="submission" date="2019-08" db="EMBL/GenBank/DDBJ databases">
        <authorList>
            <person name="Kucharzyk K."/>
            <person name="Murdoch R.W."/>
            <person name="Higgins S."/>
            <person name="Loffler F."/>
        </authorList>
    </citation>
    <scope>NUCLEOTIDE SEQUENCE</scope>
</reference>
<proteinExistence type="predicted"/>
<dbReference type="EMBL" id="VSSQ01138320">
    <property type="protein sequence ID" value="MPN61560.1"/>
    <property type="molecule type" value="Genomic_DNA"/>
</dbReference>
<comment type="caution">
    <text evidence="1">The sequence shown here is derived from an EMBL/GenBank/DDBJ whole genome shotgun (WGS) entry which is preliminary data.</text>
</comment>